<dbReference type="InterPro" id="IPR042070">
    <property type="entry name" value="PucR_C-HTH_sf"/>
</dbReference>
<dbReference type="InterPro" id="IPR025736">
    <property type="entry name" value="PucR_C-HTH_dom"/>
</dbReference>
<dbReference type="InterPro" id="IPR051448">
    <property type="entry name" value="CdaR-like_regulators"/>
</dbReference>
<sequence>MRDHRMTAVALRVMAAMAADDQVVTRVVGAARENSPEVARLPEAENRRHIATLLTAGAAHLRGGDGDFSAAEALGADRAAQGVSIAGLLRGVHAGRAEVIRAGVEFARATGVDDSTILDFIVDVDSYVAAVERHIISSYHTAELQLSRTARDLNTQVLRGLLVPDGAFPDAAELGRVGLRPESRYHCVVSDVTDPSRARSLEQRWQRSGGVYGLVEGRLTGVGPHPPCGPDDDAPLLVTSPAAPLTSLRGMYPLCVQALAVASARRARGTHPLTDLAAETALAAHPALAATLTDDLLRPLDPKSGFHHELVTTALCYLDHGRRIGTAAAVLHIHPNTVRYRLDRLAELTDVDLNGVAHPHRSHVLTTVHTWWALRTWLDRGAKGR</sequence>
<name>A0A2T0TG97_9PSEU</name>
<organism evidence="3 4">
    <name type="scientific">Umezawaea tangerina</name>
    <dbReference type="NCBI Taxonomy" id="84725"/>
    <lineage>
        <taxon>Bacteria</taxon>
        <taxon>Bacillati</taxon>
        <taxon>Actinomycetota</taxon>
        <taxon>Actinomycetes</taxon>
        <taxon>Pseudonocardiales</taxon>
        <taxon>Pseudonocardiaceae</taxon>
        <taxon>Umezawaea</taxon>
    </lineage>
</organism>
<gene>
    <name evidence="3" type="ORF">CLV43_102230</name>
</gene>
<feature type="domain" description="PucR C-terminal helix-turn-helix" evidence="1">
    <location>
        <begin position="310"/>
        <end position="355"/>
    </location>
</feature>
<feature type="domain" description="RsbT co-antagonist protein RsbRD N-terminal" evidence="2">
    <location>
        <begin position="21"/>
        <end position="151"/>
    </location>
</feature>
<dbReference type="Proteomes" id="UP000239494">
    <property type="component" value="Unassembled WGS sequence"/>
</dbReference>
<proteinExistence type="predicted"/>
<keyword evidence="4" id="KW-1185">Reference proteome</keyword>
<dbReference type="PANTHER" id="PTHR33744">
    <property type="entry name" value="CARBOHYDRATE DIACID REGULATOR"/>
    <property type="match status" value="1"/>
</dbReference>
<evidence type="ECO:0000259" key="2">
    <source>
        <dbReference type="Pfam" id="PF14361"/>
    </source>
</evidence>
<dbReference type="PANTHER" id="PTHR33744:SF1">
    <property type="entry name" value="DNA-BINDING TRANSCRIPTIONAL ACTIVATOR ADER"/>
    <property type="match status" value="1"/>
</dbReference>
<reference evidence="3 4" key="1">
    <citation type="submission" date="2018-03" db="EMBL/GenBank/DDBJ databases">
        <title>Genomic Encyclopedia of Archaeal and Bacterial Type Strains, Phase II (KMG-II): from individual species to whole genera.</title>
        <authorList>
            <person name="Goeker M."/>
        </authorList>
    </citation>
    <scope>NUCLEOTIDE SEQUENCE [LARGE SCALE GENOMIC DNA]</scope>
    <source>
        <strain evidence="3 4">DSM 44720</strain>
    </source>
</reference>
<dbReference type="EMBL" id="PVTF01000002">
    <property type="protein sequence ID" value="PRY44665.1"/>
    <property type="molecule type" value="Genomic_DNA"/>
</dbReference>
<dbReference type="Pfam" id="PF14361">
    <property type="entry name" value="RsbRD_N"/>
    <property type="match status" value="1"/>
</dbReference>
<dbReference type="AlphaFoldDB" id="A0A2T0TG97"/>
<evidence type="ECO:0000313" key="4">
    <source>
        <dbReference type="Proteomes" id="UP000239494"/>
    </source>
</evidence>
<evidence type="ECO:0000313" key="3">
    <source>
        <dbReference type="EMBL" id="PRY44665.1"/>
    </source>
</evidence>
<dbReference type="Pfam" id="PF13556">
    <property type="entry name" value="HTH_30"/>
    <property type="match status" value="1"/>
</dbReference>
<dbReference type="Gene3D" id="1.10.10.2840">
    <property type="entry name" value="PucR C-terminal helix-turn-helix domain"/>
    <property type="match status" value="1"/>
</dbReference>
<accession>A0A2T0TG97</accession>
<dbReference type="InterPro" id="IPR025751">
    <property type="entry name" value="RsbRD_N_dom"/>
</dbReference>
<comment type="caution">
    <text evidence="3">The sequence shown here is derived from an EMBL/GenBank/DDBJ whole genome shotgun (WGS) entry which is preliminary data.</text>
</comment>
<evidence type="ECO:0000259" key="1">
    <source>
        <dbReference type="Pfam" id="PF13556"/>
    </source>
</evidence>
<protein>
    <submittedName>
        <fullName evidence="3">PucR-like helix-turn-helix protein</fullName>
    </submittedName>
</protein>